<proteinExistence type="predicted"/>
<accession>A0A383BR90</accession>
<dbReference type="Pfam" id="PF07364">
    <property type="entry name" value="DUF1485"/>
    <property type="match status" value="1"/>
</dbReference>
<evidence type="ECO:0000313" key="2">
    <source>
        <dbReference type="EMBL" id="SVE21888.1"/>
    </source>
</evidence>
<organism evidence="2">
    <name type="scientific">marine metagenome</name>
    <dbReference type="NCBI Taxonomy" id="408172"/>
    <lineage>
        <taxon>unclassified sequences</taxon>
        <taxon>metagenomes</taxon>
        <taxon>ecological metagenomes</taxon>
    </lineage>
</organism>
<sequence>MPRILVAVCKQEISSFNPVVSRYEDFSIQRGDELFVHHRDIESETNGALEVFGQRSDVEVVPAWGAQAGSGGPLVQDDFERLAAECIEAVAAHAGQVEAFYFSLHGAMGATGELDPEGYLLQEARRLLGREIPLVISLDLHGILT</sequence>
<name>A0A383BR90_9ZZZZ</name>
<dbReference type="AlphaFoldDB" id="A0A383BR90"/>
<dbReference type="EMBL" id="UINC01202199">
    <property type="protein sequence ID" value="SVE21888.1"/>
    <property type="molecule type" value="Genomic_DNA"/>
</dbReference>
<evidence type="ECO:0000259" key="1">
    <source>
        <dbReference type="Pfam" id="PF07364"/>
    </source>
</evidence>
<dbReference type="InterPro" id="IPR015995">
    <property type="entry name" value="MlrC_N"/>
</dbReference>
<reference evidence="2" key="1">
    <citation type="submission" date="2018-05" db="EMBL/GenBank/DDBJ databases">
        <authorList>
            <person name="Lanie J.A."/>
            <person name="Ng W.-L."/>
            <person name="Kazmierczak K.M."/>
            <person name="Andrzejewski T.M."/>
            <person name="Davidsen T.M."/>
            <person name="Wayne K.J."/>
            <person name="Tettelin H."/>
            <person name="Glass J.I."/>
            <person name="Rusch D."/>
            <person name="Podicherti R."/>
            <person name="Tsui H.-C.T."/>
            <person name="Winkler M.E."/>
        </authorList>
    </citation>
    <scope>NUCLEOTIDE SEQUENCE</scope>
</reference>
<feature type="domain" description="Microcystin LR degradation protein MlrC N-terminal" evidence="1">
    <location>
        <begin position="3"/>
        <end position="145"/>
    </location>
</feature>
<feature type="non-terminal residue" evidence="2">
    <location>
        <position position="145"/>
    </location>
</feature>
<protein>
    <recommendedName>
        <fullName evidence="1">Microcystin LR degradation protein MlrC N-terminal domain-containing protein</fullName>
    </recommendedName>
</protein>
<gene>
    <name evidence="2" type="ORF">METZ01_LOCUS474742</name>
</gene>